<comment type="pathway">
    <text evidence="1">Protein modification; protein sumoylation.</text>
</comment>
<feature type="domain" description="PINIT" evidence="11">
    <location>
        <begin position="167"/>
        <end position="315"/>
    </location>
</feature>
<keyword evidence="12" id="KW-0436">Ligase</keyword>
<evidence type="ECO:0000259" key="11">
    <source>
        <dbReference type="PROSITE" id="PS51466"/>
    </source>
</evidence>
<dbReference type="PROSITE" id="PS51044">
    <property type="entry name" value="ZF_SP_RING"/>
    <property type="match status" value="1"/>
</dbReference>
<keyword evidence="13" id="KW-1185">Reference proteome</keyword>
<feature type="compositionally biased region" description="Polar residues" evidence="9">
    <location>
        <begin position="534"/>
        <end position="543"/>
    </location>
</feature>
<name>A0AAD4DD31_9FUNG</name>
<evidence type="ECO:0000256" key="4">
    <source>
        <dbReference type="ARBA" id="ARBA00022723"/>
    </source>
</evidence>
<dbReference type="InterPro" id="IPR013083">
    <property type="entry name" value="Znf_RING/FYVE/PHD"/>
</dbReference>
<keyword evidence="3" id="KW-0808">Transferase</keyword>
<dbReference type="Proteomes" id="UP001194580">
    <property type="component" value="Unassembled WGS sequence"/>
</dbReference>
<evidence type="ECO:0000256" key="5">
    <source>
        <dbReference type="ARBA" id="ARBA00022771"/>
    </source>
</evidence>
<protein>
    <submittedName>
        <fullName evidence="12">SUMO ligase siz1</fullName>
    </submittedName>
</protein>
<gene>
    <name evidence="12" type="primary">SIZ1_2</name>
    <name evidence="12" type="ORF">BGZ95_009629</name>
</gene>
<dbReference type="AlphaFoldDB" id="A0AAD4DD31"/>
<evidence type="ECO:0000256" key="1">
    <source>
        <dbReference type="ARBA" id="ARBA00004718"/>
    </source>
</evidence>
<evidence type="ECO:0000256" key="2">
    <source>
        <dbReference type="ARBA" id="ARBA00005383"/>
    </source>
</evidence>
<dbReference type="PANTHER" id="PTHR10782:SF4">
    <property type="entry name" value="TONALLI, ISOFORM E"/>
    <property type="match status" value="1"/>
</dbReference>
<dbReference type="Gene3D" id="2.60.120.780">
    <property type="entry name" value="PINIT domain"/>
    <property type="match status" value="1"/>
</dbReference>
<evidence type="ECO:0000313" key="12">
    <source>
        <dbReference type="EMBL" id="KAG0274600.1"/>
    </source>
</evidence>
<dbReference type="Gene3D" id="3.30.40.10">
    <property type="entry name" value="Zinc/RING finger domain, C3HC4 (zinc finger)"/>
    <property type="match status" value="1"/>
</dbReference>
<dbReference type="GO" id="GO:0016874">
    <property type="term" value="F:ligase activity"/>
    <property type="evidence" value="ECO:0007669"/>
    <property type="project" value="UniProtKB-KW"/>
</dbReference>
<feature type="region of interest" description="Disordered" evidence="9">
    <location>
        <begin position="452"/>
        <end position="569"/>
    </location>
</feature>
<keyword evidence="6" id="KW-0833">Ubl conjugation pathway</keyword>
<keyword evidence="7" id="KW-0862">Zinc</keyword>
<evidence type="ECO:0000256" key="9">
    <source>
        <dbReference type="SAM" id="MobiDB-lite"/>
    </source>
</evidence>
<evidence type="ECO:0000256" key="6">
    <source>
        <dbReference type="ARBA" id="ARBA00022786"/>
    </source>
</evidence>
<dbReference type="GO" id="GO:0016925">
    <property type="term" value="P:protein sumoylation"/>
    <property type="evidence" value="ECO:0007669"/>
    <property type="project" value="TreeGrafter"/>
</dbReference>
<dbReference type="InterPro" id="IPR038654">
    <property type="entry name" value="PINIT_sf"/>
</dbReference>
<dbReference type="Pfam" id="PF14324">
    <property type="entry name" value="PINIT"/>
    <property type="match status" value="1"/>
</dbReference>
<keyword evidence="5 8" id="KW-0863">Zinc-finger</keyword>
<comment type="caution">
    <text evidence="12">The sequence shown here is derived from an EMBL/GenBank/DDBJ whole genome shotgun (WGS) entry which is preliminary data.</text>
</comment>
<dbReference type="InterPro" id="IPR023321">
    <property type="entry name" value="PINIT"/>
</dbReference>
<accession>A0AAD4DD31</accession>
<dbReference type="PROSITE" id="PS51466">
    <property type="entry name" value="PINIT"/>
    <property type="match status" value="1"/>
</dbReference>
<dbReference type="GO" id="GO:0000785">
    <property type="term" value="C:chromatin"/>
    <property type="evidence" value="ECO:0007669"/>
    <property type="project" value="TreeGrafter"/>
</dbReference>
<feature type="compositionally biased region" description="Basic and acidic residues" evidence="9">
    <location>
        <begin position="521"/>
        <end position="533"/>
    </location>
</feature>
<reference evidence="12" key="1">
    <citation type="journal article" date="2020" name="Fungal Divers.">
        <title>Resolving the Mortierellaceae phylogeny through synthesis of multi-gene phylogenetics and phylogenomics.</title>
        <authorList>
            <person name="Vandepol N."/>
            <person name="Liber J."/>
            <person name="Desiro A."/>
            <person name="Na H."/>
            <person name="Kennedy M."/>
            <person name="Barry K."/>
            <person name="Grigoriev I.V."/>
            <person name="Miller A.N."/>
            <person name="O'Donnell K."/>
            <person name="Stajich J.E."/>
            <person name="Bonito G."/>
        </authorList>
    </citation>
    <scope>NUCLEOTIDE SEQUENCE</scope>
    <source>
        <strain evidence="12">NRRL 28262</strain>
    </source>
</reference>
<dbReference type="GO" id="GO:0008270">
    <property type="term" value="F:zinc ion binding"/>
    <property type="evidence" value="ECO:0007669"/>
    <property type="project" value="UniProtKB-KW"/>
</dbReference>
<evidence type="ECO:0000256" key="7">
    <source>
        <dbReference type="ARBA" id="ARBA00022833"/>
    </source>
</evidence>
<evidence type="ECO:0000256" key="3">
    <source>
        <dbReference type="ARBA" id="ARBA00022679"/>
    </source>
</evidence>
<comment type="similarity">
    <text evidence="2">Belongs to the PIAS family.</text>
</comment>
<dbReference type="GO" id="GO:0061665">
    <property type="term" value="F:SUMO ligase activity"/>
    <property type="evidence" value="ECO:0007669"/>
    <property type="project" value="TreeGrafter"/>
</dbReference>
<dbReference type="Pfam" id="PF02891">
    <property type="entry name" value="zf-MIZ"/>
    <property type="match status" value="1"/>
</dbReference>
<evidence type="ECO:0000313" key="13">
    <source>
        <dbReference type="Proteomes" id="UP001194580"/>
    </source>
</evidence>
<proteinExistence type="inferred from homology"/>
<feature type="compositionally biased region" description="Polar residues" evidence="9">
    <location>
        <begin position="460"/>
        <end position="472"/>
    </location>
</feature>
<dbReference type="InterPro" id="IPR004181">
    <property type="entry name" value="Znf_MIZ"/>
</dbReference>
<organism evidence="12 13">
    <name type="scientific">Linnemannia exigua</name>
    <dbReference type="NCBI Taxonomy" id="604196"/>
    <lineage>
        <taxon>Eukaryota</taxon>
        <taxon>Fungi</taxon>
        <taxon>Fungi incertae sedis</taxon>
        <taxon>Mucoromycota</taxon>
        <taxon>Mortierellomycotina</taxon>
        <taxon>Mortierellomycetes</taxon>
        <taxon>Mortierellales</taxon>
        <taxon>Mortierellaceae</taxon>
        <taxon>Linnemannia</taxon>
    </lineage>
</organism>
<feature type="domain" description="SP-RING-type" evidence="10">
    <location>
        <begin position="344"/>
        <end position="426"/>
    </location>
</feature>
<keyword evidence="4" id="KW-0479">Metal-binding</keyword>
<dbReference type="EMBL" id="JAAAIL010000583">
    <property type="protein sequence ID" value="KAG0274600.1"/>
    <property type="molecule type" value="Genomic_DNA"/>
</dbReference>
<evidence type="ECO:0000259" key="10">
    <source>
        <dbReference type="PROSITE" id="PS51044"/>
    </source>
</evidence>
<feature type="compositionally biased region" description="Polar residues" evidence="9">
    <location>
        <begin position="552"/>
        <end position="569"/>
    </location>
</feature>
<dbReference type="PANTHER" id="PTHR10782">
    <property type="entry name" value="ZINC FINGER MIZ DOMAIN-CONTAINING PROTEIN"/>
    <property type="match status" value="1"/>
</dbReference>
<evidence type="ECO:0000256" key="8">
    <source>
        <dbReference type="PROSITE-ProRule" id="PRU00452"/>
    </source>
</evidence>
<sequence length="602" mass="67649">MDLKTTSLDLSRLRHLTHCIRRWSSGRLLQHIDIDSRQKPELVIALEATLEQVRRDYQQNTEFSLWEFIADFHRGQDYGDPGEMSKWLNVNAFVPKLAFRAENVSPDGQDTIDCDAMIPQTLPPPQSVSSDASGHVIASLALESQPQLRIHPLAHSPGKCFSNDVLTGKLSAKSKARLQYNPSPYYQCLMALTQPEYGHQSKKDLPLVLKLEISPNLSQLLRNNPRYKIMLFCASNEVPNSQCMAMEFPDNSHIHVNNQRLDWSPQGVKNKPGTFSPADITRLCKLQETATNHVELRYANASKMFHASLHLVCPTDAITTINALIKDKFVTKESTYRSLKKKIKDDDIMELSSTLSLKCPLSVQRIEVPCRSFKCTHLQCFDAFTFLSINERVHRWICPVCNRKMDSWDEIIVDGYYTDILESTPKGLENVNVSPDGKWDVPVNRVPLDIDRSVPMLSDSELSSPETNSNEPGNEPIYVIDDDDEENSQSGASSDHDNEIQGSTRVDSGMEVEEVVVHSAGSKEEDTPTERQETSANSSQQPATMAVPPASSPSRFESSVTLRPNSQSVPRESHFMDLTLYPSVDVIDLTTDSELEDNDETL</sequence>